<organism evidence="1 2">
    <name type="scientific">Nostocoides vanveenii</name>
    <dbReference type="NCBI Taxonomy" id="330835"/>
    <lineage>
        <taxon>Bacteria</taxon>
        <taxon>Bacillati</taxon>
        <taxon>Actinomycetota</taxon>
        <taxon>Actinomycetes</taxon>
        <taxon>Micrococcales</taxon>
        <taxon>Intrasporangiaceae</taxon>
        <taxon>Nostocoides</taxon>
    </lineage>
</organism>
<accession>A0ABP4XB99</accession>
<gene>
    <name evidence="1" type="ORF">GCM10009810_32670</name>
</gene>
<name>A0ABP4XB99_9MICO</name>
<keyword evidence="2" id="KW-1185">Reference proteome</keyword>
<evidence type="ECO:0000313" key="1">
    <source>
        <dbReference type="EMBL" id="GAA1772871.1"/>
    </source>
</evidence>
<protein>
    <submittedName>
        <fullName evidence="1">Uncharacterized protein</fullName>
    </submittedName>
</protein>
<proteinExistence type="predicted"/>
<dbReference type="EMBL" id="BAAAPN010000097">
    <property type="protein sequence ID" value="GAA1772871.1"/>
    <property type="molecule type" value="Genomic_DNA"/>
</dbReference>
<sequence length="265" mass="28021">MAAVLALGACTSSATPRPTSPIMLDSDGLAVIVAGEGGDCLDECAPAPVFLGHDYVEATDELVKPDLVSDIRIGADGPLETMHDVRAIRGIDPRTAFAAKVQGKDGWILVRRTRERFGAPEVPAAELGHDALCGHDQSRPRPVVAGRGAGGRSCRAPDLAAADAAARGMTYAVATLSWPPDSRPLPGPVTNPVAAPGPGLPVVHYPKQNCKDTDACPAPEPIIGEDHLWGQCVPVPRRKFRRWCSQARAPRAGATRFARSWARPR</sequence>
<dbReference type="Proteomes" id="UP001501475">
    <property type="component" value="Unassembled WGS sequence"/>
</dbReference>
<reference evidence="2" key="1">
    <citation type="journal article" date="2019" name="Int. J. Syst. Evol. Microbiol.">
        <title>The Global Catalogue of Microorganisms (GCM) 10K type strain sequencing project: providing services to taxonomists for standard genome sequencing and annotation.</title>
        <authorList>
            <consortium name="The Broad Institute Genomics Platform"/>
            <consortium name="The Broad Institute Genome Sequencing Center for Infectious Disease"/>
            <person name="Wu L."/>
            <person name="Ma J."/>
        </authorList>
    </citation>
    <scope>NUCLEOTIDE SEQUENCE [LARGE SCALE GENOMIC DNA]</scope>
    <source>
        <strain evidence="2">JCM 15591</strain>
    </source>
</reference>
<comment type="caution">
    <text evidence="1">The sequence shown here is derived from an EMBL/GenBank/DDBJ whole genome shotgun (WGS) entry which is preliminary data.</text>
</comment>
<evidence type="ECO:0000313" key="2">
    <source>
        <dbReference type="Proteomes" id="UP001501475"/>
    </source>
</evidence>